<protein>
    <submittedName>
        <fullName evidence="2">Peptidase M38</fullName>
    </submittedName>
</protein>
<dbReference type="InterPro" id="IPR032466">
    <property type="entry name" value="Metal_Hydrolase"/>
</dbReference>
<dbReference type="Gene3D" id="3.20.20.140">
    <property type="entry name" value="Metal-dependent hydrolases"/>
    <property type="match status" value="1"/>
</dbReference>
<proteinExistence type="predicted"/>
<dbReference type="PANTHER" id="PTHR43135">
    <property type="entry name" value="ALPHA-D-RIBOSE 1-METHYLPHOSPHONATE 5-TRIPHOSPHATE DIPHOSPHATASE"/>
    <property type="match status" value="1"/>
</dbReference>
<dbReference type="GO" id="GO:0016810">
    <property type="term" value="F:hydrolase activity, acting on carbon-nitrogen (but not peptide) bonds"/>
    <property type="evidence" value="ECO:0007669"/>
    <property type="project" value="InterPro"/>
</dbReference>
<feature type="domain" description="Amidohydrolase-related" evidence="1">
    <location>
        <begin position="55"/>
        <end position="408"/>
    </location>
</feature>
<keyword evidence="3" id="KW-1185">Reference proteome</keyword>
<reference evidence="2 3" key="1">
    <citation type="submission" date="2019-10" db="EMBL/GenBank/DDBJ databases">
        <title>Whole genome shotgun sequence of Acrocarpospora pleiomorpha NBRC 16267.</title>
        <authorList>
            <person name="Ichikawa N."/>
            <person name="Kimura A."/>
            <person name="Kitahashi Y."/>
            <person name="Komaki H."/>
            <person name="Oguchi A."/>
        </authorList>
    </citation>
    <scope>NUCLEOTIDE SEQUENCE [LARGE SCALE GENOMIC DNA]</scope>
    <source>
        <strain evidence="2 3">NBRC 16267</strain>
    </source>
</reference>
<dbReference type="Gene3D" id="2.30.40.10">
    <property type="entry name" value="Urease, subunit C, domain 1"/>
    <property type="match status" value="1"/>
</dbReference>
<evidence type="ECO:0000313" key="3">
    <source>
        <dbReference type="Proteomes" id="UP000377595"/>
    </source>
</evidence>
<accession>A0A5M3XKS1</accession>
<dbReference type="AlphaFoldDB" id="A0A5M3XKS1"/>
<dbReference type="SUPFAM" id="SSF51338">
    <property type="entry name" value="Composite domain of metallo-dependent hydrolases"/>
    <property type="match status" value="1"/>
</dbReference>
<dbReference type="PANTHER" id="PTHR43135:SF3">
    <property type="entry name" value="ALPHA-D-RIBOSE 1-METHYLPHOSPHONATE 5-TRIPHOSPHATE DIPHOSPHATASE"/>
    <property type="match status" value="1"/>
</dbReference>
<dbReference type="Pfam" id="PF01979">
    <property type="entry name" value="Amidohydro_1"/>
    <property type="match status" value="1"/>
</dbReference>
<dbReference type="EMBL" id="BLAF01000018">
    <property type="protein sequence ID" value="GES20749.1"/>
    <property type="molecule type" value="Genomic_DNA"/>
</dbReference>
<dbReference type="InterPro" id="IPR051781">
    <property type="entry name" value="Metallo-dep_Hydrolase"/>
</dbReference>
<name>A0A5M3XKS1_9ACTN</name>
<dbReference type="CDD" id="cd01299">
    <property type="entry name" value="Met_dep_hydrolase_A"/>
    <property type="match status" value="1"/>
</dbReference>
<comment type="caution">
    <text evidence="2">The sequence shown here is derived from an EMBL/GenBank/DDBJ whole genome shotgun (WGS) entry which is preliminary data.</text>
</comment>
<dbReference type="RefSeq" id="WP_170321537.1">
    <property type="nucleotide sequence ID" value="NZ_BAAAHM010000002.1"/>
</dbReference>
<dbReference type="InterPro" id="IPR006680">
    <property type="entry name" value="Amidohydro-rel"/>
</dbReference>
<sequence length="418" mass="43656">MGYTVRAGTLFDATRDEPERNVIIAVQGERFGTISPRPAHPGPGDDRDLDLSGYFVLPGLIDAHTHLGQALPVAAIRDEGLLSVAGIAAGIFRNCGLCLDAGVTTARDLAGLDGGIVQAVDAGLLRGPRIFPSGPALAQTGGHGSGHTPYRMTDAALCIPGLFQRALVCDGADSVRLAARTALRRGATQLKVYGSGGVVSFADGPGDVHFTVDELRAAVEEAEARDTYVTSHAHNVEAIRRGLAAGIRCFEHGTYLDEPAAQLMARHGAALVPTFMVVAVMRERRDAWGLSAEVLDKLAGVGEAMANALRLARAAGVRIGSGSDLLGAEQAGRALEIELKSRVIGFKEALRAATLGNAQIMGIDGDLGSVEPGKLADLIAVDGDPLADPAVLSDPDRVKLVMKAGQVVKDIRSRKFDD</sequence>
<gene>
    <name evidence="2" type="ORF">Aple_036450</name>
</gene>
<organism evidence="2 3">
    <name type="scientific">Acrocarpospora pleiomorpha</name>
    <dbReference type="NCBI Taxonomy" id="90975"/>
    <lineage>
        <taxon>Bacteria</taxon>
        <taxon>Bacillati</taxon>
        <taxon>Actinomycetota</taxon>
        <taxon>Actinomycetes</taxon>
        <taxon>Streptosporangiales</taxon>
        <taxon>Streptosporangiaceae</taxon>
        <taxon>Acrocarpospora</taxon>
    </lineage>
</organism>
<dbReference type="SUPFAM" id="SSF51556">
    <property type="entry name" value="Metallo-dependent hydrolases"/>
    <property type="match status" value="1"/>
</dbReference>
<evidence type="ECO:0000259" key="1">
    <source>
        <dbReference type="Pfam" id="PF01979"/>
    </source>
</evidence>
<dbReference type="InterPro" id="IPR057744">
    <property type="entry name" value="OTAase-like"/>
</dbReference>
<dbReference type="InterPro" id="IPR011059">
    <property type="entry name" value="Metal-dep_hydrolase_composite"/>
</dbReference>
<evidence type="ECO:0000313" key="2">
    <source>
        <dbReference type="EMBL" id="GES20749.1"/>
    </source>
</evidence>
<dbReference type="Proteomes" id="UP000377595">
    <property type="component" value="Unassembled WGS sequence"/>
</dbReference>